<organism evidence="3 4">
    <name type="scientific">Ganoderma sinense ZZ0214-1</name>
    <dbReference type="NCBI Taxonomy" id="1077348"/>
    <lineage>
        <taxon>Eukaryota</taxon>
        <taxon>Fungi</taxon>
        <taxon>Dikarya</taxon>
        <taxon>Basidiomycota</taxon>
        <taxon>Agaricomycotina</taxon>
        <taxon>Agaricomycetes</taxon>
        <taxon>Polyporales</taxon>
        <taxon>Polyporaceae</taxon>
        <taxon>Ganoderma</taxon>
    </lineage>
</organism>
<dbReference type="InterPro" id="IPR046496">
    <property type="entry name" value="DUF6589"/>
</dbReference>
<dbReference type="Pfam" id="PF20231">
    <property type="entry name" value="DUF6589"/>
    <property type="match status" value="1"/>
</dbReference>
<comment type="caution">
    <text evidence="3">The sequence shown here is derived from an EMBL/GenBank/DDBJ whole genome shotgun (WGS) entry which is preliminary data.</text>
</comment>
<evidence type="ECO:0000256" key="1">
    <source>
        <dbReference type="SAM" id="MobiDB-lite"/>
    </source>
</evidence>
<evidence type="ECO:0000313" key="3">
    <source>
        <dbReference type="EMBL" id="PIL25361.1"/>
    </source>
</evidence>
<feature type="region of interest" description="Disordered" evidence="1">
    <location>
        <begin position="1"/>
        <end position="28"/>
    </location>
</feature>
<feature type="domain" description="DUF6589" evidence="2">
    <location>
        <begin position="227"/>
        <end position="434"/>
    </location>
</feature>
<feature type="compositionally biased region" description="Polar residues" evidence="1">
    <location>
        <begin position="1"/>
        <end position="23"/>
    </location>
</feature>
<keyword evidence="4" id="KW-1185">Reference proteome</keyword>
<gene>
    <name evidence="3" type="ORF">GSI_13251</name>
</gene>
<dbReference type="Proteomes" id="UP000230002">
    <property type="component" value="Unassembled WGS sequence"/>
</dbReference>
<evidence type="ECO:0000313" key="4">
    <source>
        <dbReference type="Proteomes" id="UP000230002"/>
    </source>
</evidence>
<proteinExistence type="predicted"/>
<accession>A0A2G8RV24</accession>
<reference evidence="3 4" key="1">
    <citation type="journal article" date="2015" name="Sci. Rep.">
        <title>Chromosome-level genome map provides insights into diverse defense mechanisms in the medicinal fungus Ganoderma sinense.</title>
        <authorList>
            <person name="Zhu Y."/>
            <person name="Xu J."/>
            <person name="Sun C."/>
            <person name="Zhou S."/>
            <person name="Xu H."/>
            <person name="Nelson D.R."/>
            <person name="Qian J."/>
            <person name="Song J."/>
            <person name="Luo H."/>
            <person name="Xiang L."/>
            <person name="Li Y."/>
            <person name="Xu Z."/>
            <person name="Ji A."/>
            <person name="Wang L."/>
            <person name="Lu S."/>
            <person name="Hayward A."/>
            <person name="Sun W."/>
            <person name="Li X."/>
            <person name="Schwartz D.C."/>
            <person name="Wang Y."/>
            <person name="Chen S."/>
        </authorList>
    </citation>
    <scope>NUCLEOTIDE SEQUENCE [LARGE SCALE GENOMIC DNA]</scope>
    <source>
        <strain evidence="3 4">ZZ0214-1</strain>
    </source>
</reference>
<dbReference type="AlphaFoldDB" id="A0A2G8RV24"/>
<protein>
    <recommendedName>
        <fullName evidence="2">DUF6589 domain-containing protein</fullName>
    </recommendedName>
</protein>
<dbReference type="OrthoDB" id="2801423at2759"/>
<name>A0A2G8RV24_9APHY</name>
<sequence length="438" mass="50393">MNSVPKTPQRPSGSLGTAEPPSSQRKKPLSAAQKLALVMEHLAKVDWSIGDLLYMLFRTRDESGNPISHPKSLETSLSHFLSGRTLHTPIEIIQLWHIHPYSDPATTPERHEPHYSFMKPYLEVKHAKAAITAMVVQLCEKALLRETLRSLARQNALEITRLGVDIDRWFIARFDNVQQQFKLYEQRIGRESTMHIGVAGTVAEAKDFVPSAADLDDRLMRLQQGLRKDLTIEKLLGMIDFDHLEQIASFQWLQTLINYVPALHPYKKDITKTYHDISKLLVPTSKTQIHTLAPVAKNEAVTTDLRDTIVDFLRQLGQSEDSYLRRLALMGGDGLTFEKMVKIKQYLQGQVDEFKRFDIIMPFLETWHTQWTYLCSIFQVHFDESGSQDPSKLGHSMTKMNQKGPSNLKRVEYYKGCFAAYKTLEARQIDCWRYRVLH</sequence>
<evidence type="ECO:0000259" key="2">
    <source>
        <dbReference type="Pfam" id="PF20231"/>
    </source>
</evidence>
<dbReference type="EMBL" id="AYKW01000056">
    <property type="protein sequence ID" value="PIL25361.1"/>
    <property type="molecule type" value="Genomic_DNA"/>
</dbReference>
<dbReference type="STRING" id="1077348.A0A2G8RV24"/>